<dbReference type="Proteomes" id="UP000001876">
    <property type="component" value="Unassembled WGS sequence"/>
</dbReference>
<protein>
    <submittedName>
        <fullName evidence="7">Predicted protein</fullName>
    </submittedName>
</protein>
<evidence type="ECO:0000313" key="7">
    <source>
        <dbReference type="EMBL" id="EEH54074.1"/>
    </source>
</evidence>
<evidence type="ECO:0000256" key="2">
    <source>
        <dbReference type="ARBA" id="ARBA00023125"/>
    </source>
</evidence>
<feature type="compositionally biased region" description="Low complexity" evidence="5">
    <location>
        <begin position="522"/>
        <end position="537"/>
    </location>
</feature>
<sequence length="778" mass="81801">MASNADITAFEMERNRRVQDNMRRMQELGIFKLAVAAAPPPKPIRAPASARDRASRRESLGERRQSLRIASLPTPTYEEVRAEVAKHSEKQRLSSGGRRTHNTSDWSWEDDDGSNDSFANAAAFARDPTAASSVQRAPQWSPPGPAFVKLMLPSHVSGGYWLQAPYGIGDFLPDTTSTVVLTCDGEEWKTVWLVRSANNGGLSGGWRGFAVDQRLAVGDACVFTKERGMRLRVTIHRAHLCGGDDAAAEKAFEEAERHAEEMMRAPGGGCRVAGDEKSAPDAVAATTEDIPHGFGTSRALHVYSRRRLGRYDASAAAAARKRTGANPNECLRIAKDAAPSLASLVERAIEERKAAAREREDARDASPRVPLIPRVAPPPGQDADAKSTGGVVDASEDASPIADGSVGEAAEAANKSPPAPGQLPFASPKTQTRTPRDSTKRGRRGKRPATPAGKMPAPPGSAQATPTTPPPPSTTTKRAKAAAAAVAPLRQGEVAAPLDATPACGGGDVDIDDDADADARARANAAANANATATGRAHPGSRQRRTSASAMHHGWATPAEMRAEYERATGATAGATTAALATARRAMTAAASAEDATPADAAAVKRADADAPPPAPRAARGRPPKATATAAKKKRARAASKETLPDRADGTPLSQVFRSTKRGRTNSCANANANANATSSAAAAFVSPAAVKAGTKSPPKRGMKITESNVGAPGSYLGRRVSCFWRAEARWFEGTLVRWRVGDGYRVAYDDGDVEDGVDFPEDGETVRVLPARARAHA</sequence>
<evidence type="ECO:0000256" key="1">
    <source>
        <dbReference type="ARBA" id="ARBA00023015"/>
    </source>
</evidence>
<dbReference type="RefSeq" id="XP_003061444.1">
    <property type="nucleotide sequence ID" value="XM_003061398.1"/>
</dbReference>
<evidence type="ECO:0000259" key="6">
    <source>
        <dbReference type="PROSITE" id="PS50863"/>
    </source>
</evidence>
<dbReference type="PANTHER" id="PTHR31391">
    <property type="entry name" value="B3 DOMAIN-CONTAINING PROTEIN OS11G0197600-RELATED"/>
    <property type="match status" value="1"/>
</dbReference>
<feature type="compositionally biased region" description="Low complexity" evidence="5">
    <location>
        <begin position="591"/>
        <end position="602"/>
    </location>
</feature>
<dbReference type="Gene3D" id="2.40.330.10">
    <property type="entry name" value="DNA-binding pseudobarrel domain"/>
    <property type="match status" value="1"/>
</dbReference>
<reference evidence="7 8" key="1">
    <citation type="journal article" date="2009" name="Science">
        <title>Green evolution and dynamic adaptations revealed by genomes of the marine picoeukaryotes Micromonas.</title>
        <authorList>
            <person name="Worden A.Z."/>
            <person name="Lee J.H."/>
            <person name="Mock T."/>
            <person name="Rouze P."/>
            <person name="Simmons M.P."/>
            <person name="Aerts A.L."/>
            <person name="Allen A.E."/>
            <person name="Cuvelier M.L."/>
            <person name="Derelle E."/>
            <person name="Everett M.V."/>
            <person name="Foulon E."/>
            <person name="Grimwood J."/>
            <person name="Gundlach H."/>
            <person name="Henrissat B."/>
            <person name="Napoli C."/>
            <person name="McDonald S.M."/>
            <person name="Parker M.S."/>
            <person name="Rombauts S."/>
            <person name="Salamov A."/>
            <person name="Von Dassow P."/>
            <person name="Badger J.H."/>
            <person name="Coutinho P.M."/>
            <person name="Demir E."/>
            <person name="Dubchak I."/>
            <person name="Gentemann C."/>
            <person name="Eikrem W."/>
            <person name="Gready J.E."/>
            <person name="John U."/>
            <person name="Lanier W."/>
            <person name="Lindquist E.A."/>
            <person name="Lucas S."/>
            <person name="Mayer K.F."/>
            <person name="Moreau H."/>
            <person name="Not F."/>
            <person name="Otillar R."/>
            <person name="Panaud O."/>
            <person name="Pangilinan J."/>
            <person name="Paulsen I."/>
            <person name="Piegu B."/>
            <person name="Poliakov A."/>
            <person name="Robbens S."/>
            <person name="Schmutz J."/>
            <person name="Toulza E."/>
            <person name="Wyss T."/>
            <person name="Zelensky A."/>
            <person name="Zhou K."/>
            <person name="Armbrust E.V."/>
            <person name="Bhattacharya D."/>
            <person name="Goodenough U.W."/>
            <person name="Van de Peer Y."/>
            <person name="Grigoriev I.V."/>
        </authorList>
    </citation>
    <scope>NUCLEOTIDE SEQUENCE [LARGE SCALE GENOMIC DNA]</scope>
    <source>
        <strain evidence="7 8">CCMP1545</strain>
    </source>
</reference>
<organism evidence="8">
    <name type="scientific">Micromonas pusilla (strain CCMP1545)</name>
    <name type="common">Picoplanktonic green alga</name>
    <dbReference type="NCBI Taxonomy" id="564608"/>
    <lineage>
        <taxon>Eukaryota</taxon>
        <taxon>Viridiplantae</taxon>
        <taxon>Chlorophyta</taxon>
        <taxon>Mamiellophyceae</taxon>
        <taxon>Mamiellales</taxon>
        <taxon>Mamiellaceae</taxon>
        <taxon>Micromonas</taxon>
    </lineage>
</organism>
<evidence type="ECO:0000256" key="5">
    <source>
        <dbReference type="SAM" id="MobiDB-lite"/>
    </source>
</evidence>
<feature type="compositionally biased region" description="Basic and acidic residues" evidence="5">
    <location>
        <begin position="355"/>
        <end position="366"/>
    </location>
</feature>
<dbReference type="SUPFAM" id="SSF101936">
    <property type="entry name" value="DNA-binding pseudobarrel domain"/>
    <property type="match status" value="1"/>
</dbReference>
<keyword evidence="1" id="KW-0805">Transcription regulation</keyword>
<name>C1N0S8_MICPC</name>
<dbReference type="GeneID" id="9687130"/>
<keyword evidence="2" id="KW-0238">DNA-binding</keyword>
<evidence type="ECO:0000256" key="3">
    <source>
        <dbReference type="ARBA" id="ARBA00023163"/>
    </source>
</evidence>
<keyword evidence="4" id="KW-0539">Nucleus</keyword>
<dbReference type="EMBL" id="GG663744">
    <property type="protein sequence ID" value="EEH54074.1"/>
    <property type="molecule type" value="Genomic_DNA"/>
</dbReference>
<accession>C1N0S8</accession>
<dbReference type="Gene3D" id="2.30.30.140">
    <property type="match status" value="1"/>
</dbReference>
<dbReference type="PROSITE" id="PS50863">
    <property type="entry name" value="B3"/>
    <property type="match status" value="1"/>
</dbReference>
<evidence type="ECO:0000313" key="8">
    <source>
        <dbReference type="Proteomes" id="UP000001876"/>
    </source>
</evidence>
<keyword evidence="3" id="KW-0804">Transcription</keyword>
<feature type="compositionally biased region" description="Basic and acidic residues" evidence="5">
    <location>
        <begin position="50"/>
        <end position="65"/>
    </location>
</feature>
<feature type="compositionally biased region" description="Basic and acidic residues" evidence="5">
    <location>
        <begin position="78"/>
        <end position="92"/>
    </location>
</feature>
<dbReference type="InterPro" id="IPR015300">
    <property type="entry name" value="DNA-bd_pseudobarrel_sf"/>
</dbReference>
<dbReference type="OMA" id="CDGEEWK"/>
<keyword evidence="8" id="KW-1185">Reference proteome</keyword>
<dbReference type="AlphaFoldDB" id="C1N0S8"/>
<dbReference type="KEGG" id="mpp:MICPUCDRAFT_48248"/>
<dbReference type="GO" id="GO:0003677">
    <property type="term" value="F:DNA binding"/>
    <property type="evidence" value="ECO:0007669"/>
    <property type="project" value="UniProtKB-KW"/>
</dbReference>
<dbReference type="Pfam" id="PF02362">
    <property type="entry name" value="B3"/>
    <property type="match status" value="1"/>
</dbReference>
<feature type="region of interest" description="Disordered" evidence="5">
    <location>
        <begin position="355"/>
        <end position="553"/>
    </location>
</feature>
<feature type="region of interest" description="Disordered" evidence="5">
    <location>
        <begin position="591"/>
        <end position="653"/>
    </location>
</feature>
<feature type="compositionally biased region" description="Basic and acidic residues" evidence="5">
    <location>
        <begin position="639"/>
        <end position="649"/>
    </location>
</feature>
<proteinExistence type="predicted"/>
<dbReference type="OrthoDB" id="1909330at2759"/>
<gene>
    <name evidence="7" type="ORF">MICPUCDRAFT_48248</name>
</gene>
<dbReference type="eggNOG" id="KOG1216">
    <property type="taxonomic scope" value="Eukaryota"/>
</dbReference>
<dbReference type="PANTHER" id="PTHR31391:SF151">
    <property type="entry name" value="B3 DOMAIN-CONTAINING PROTEIN REM19-LIKE"/>
    <property type="match status" value="1"/>
</dbReference>
<feature type="domain" description="TF-B3" evidence="6">
    <location>
        <begin position="147"/>
        <end position="239"/>
    </location>
</feature>
<feature type="region of interest" description="Disordered" evidence="5">
    <location>
        <begin position="40"/>
        <end position="113"/>
    </location>
</feature>
<dbReference type="InterPro" id="IPR003340">
    <property type="entry name" value="B3_DNA-bd"/>
</dbReference>
<dbReference type="InterPro" id="IPR044837">
    <property type="entry name" value="REM16-like"/>
</dbReference>
<dbReference type="CDD" id="cd10017">
    <property type="entry name" value="B3_DNA"/>
    <property type="match status" value="1"/>
</dbReference>
<evidence type="ECO:0000256" key="4">
    <source>
        <dbReference type="ARBA" id="ARBA00023242"/>
    </source>
</evidence>
<dbReference type="SMART" id="SM01019">
    <property type="entry name" value="B3"/>
    <property type="match status" value="1"/>
</dbReference>